<dbReference type="Proteomes" id="UP000515518">
    <property type="component" value="Chromosome"/>
</dbReference>
<reference evidence="3" key="1">
    <citation type="journal article" date="2020" name="Mol. Plant Microbe">
        <title>Rhizobial microsymbionts of the narrowly endemic Oxytropis species growing in Kamchatka are characterized by significant genetic diversity and possess a set of genes that are associated with T3SS and T6SS secretion systems and can affect the development of symbiosis.</title>
        <authorList>
            <person name="Safronova V."/>
            <person name="Guro P."/>
            <person name="Sazanova A."/>
            <person name="Kuznetsova I."/>
            <person name="Belimov A."/>
            <person name="Yakubov V."/>
            <person name="Chirak E."/>
            <person name="Afonin A."/>
            <person name="Gogolev Y."/>
            <person name="Andronov E."/>
            <person name="Tikhonovich I."/>
        </authorList>
    </citation>
    <scope>NUCLEOTIDE SEQUENCE [LARGE SCALE GENOMIC DNA]</scope>
    <source>
        <strain evidence="3">RCAM0610</strain>
    </source>
</reference>
<gene>
    <name evidence="2" type="ORF">HB770_04045</name>
</gene>
<evidence type="ECO:0000313" key="3">
    <source>
        <dbReference type="Proteomes" id="UP000515518"/>
    </source>
</evidence>
<evidence type="ECO:0000313" key="2">
    <source>
        <dbReference type="EMBL" id="QND41817.1"/>
    </source>
</evidence>
<evidence type="ECO:0000256" key="1">
    <source>
        <dbReference type="SAM" id="MobiDB-lite"/>
    </source>
</evidence>
<name>A0A7G6RHT5_RHILV</name>
<dbReference type="EMBL" id="CP050549">
    <property type="protein sequence ID" value="QND41817.1"/>
    <property type="molecule type" value="Genomic_DNA"/>
</dbReference>
<proteinExistence type="predicted"/>
<sequence length="118" mass="13163">MQKNTTVADRAAQIQKLKLEKLGRRNIAERLGCSEKQARSALEHLRSRPAQQPPKPDKPEKAKPARIAANNEVSADLAPSKVHRFILTAAQDDTPVFRPFLDNLYAYANHLDAQLLVA</sequence>
<protein>
    <submittedName>
        <fullName evidence="2">Uncharacterized protein</fullName>
    </submittedName>
</protein>
<organism evidence="2 3">
    <name type="scientific">Rhizobium leguminosarum bv. viciae</name>
    <dbReference type="NCBI Taxonomy" id="387"/>
    <lineage>
        <taxon>Bacteria</taxon>
        <taxon>Pseudomonadati</taxon>
        <taxon>Pseudomonadota</taxon>
        <taxon>Alphaproteobacteria</taxon>
        <taxon>Hyphomicrobiales</taxon>
        <taxon>Rhizobiaceae</taxon>
        <taxon>Rhizobium/Agrobacterium group</taxon>
        <taxon>Rhizobium</taxon>
    </lineage>
</organism>
<feature type="region of interest" description="Disordered" evidence="1">
    <location>
        <begin position="38"/>
        <end position="67"/>
    </location>
</feature>
<dbReference type="AlphaFoldDB" id="A0A7G6RHT5"/>
<accession>A0A7G6RHT5</accession>